<feature type="compositionally biased region" description="Low complexity" evidence="2">
    <location>
        <begin position="314"/>
        <end position="327"/>
    </location>
</feature>
<protein>
    <submittedName>
        <fullName evidence="3">Uncharacterized protein</fullName>
    </submittedName>
</protein>
<evidence type="ECO:0000256" key="1">
    <source>
        <dbReference type="SAM" id="Coils"/>
    </source>
</evidence>
<feature type="region of interest" description="Disordered" evidence="2">
    <location>
        <begin position="314"/>
        <end position="337"/>
    </location>
</feature>
<accession>A0A0S4JQ47</accession>
<keyword evidence="4" id="KW-1185">Reference proteome</keyword>
<evidence type="ECO:0000256" key="2">
    <source>
        <dbReference type="SAM" id="MobiDB-lite"/>
    </source>
</evidence>
<reference evidence="4" key="1">
    <citation type="submission" date="2015-09" db="EMBL/GenBank/DDBJ databases">
        <authorList>
            <consortium name="Pathogen Informatics"/>
        </authorList>
    </citation>
    <scope>NUCLEOTIDE SEQUENCE [LARGE SCALE GENOMIC DNA]</scope>
    <source>
        <strain evidence="4">Lake Konstanz</strain>
    </source>
</reference>
<evidence type="ECO:0000313" key="3">
    <source>
        <dbReference type="EMBL" id="CUG92375.1"/>
    </source>
</evidence>
<dbReference type="Proteomes" id="UP000051952">
    <property type="component" value="Unassembled WGS sequence"/>
</dbReference>
<dbReference type="VEuPathDB" id="TriTrypDB:BSAL_36965"/>
<feature type="coiled-coil region" evidence="1">
    <location>
        <begin position="139"/>
        <end position="194"/>
    </location>
</feature>
<dbReference type="EMBL" id="CYKH01002037">
    <property type="protein sequence ID" value="CUG92375.1"/>
    <property type="molecule type" value="Genomic_DNA"/>
</dbReference>
<dbReference type="Gene3D" id="1.10.287.1490">
    <property type="match status" value="1"/>
</dbReference>
<dbReference type="OMA" id="EMATNEN"/>
<dbReference type="SUPFAM" id="SSF57997">
    <property type="entry name" value="Tropomyosin"/>
    <property type="match status" value="1"/>
</dbReference>
<dbReference type="AlphaFoldDB" id="A0A0S4JQ47"/>
<feature type="region of interest" description="Disordered" evidence="2">
    <location>
        <begin position="401"/>
        <end position="432"/>
    </location>
</feature>
<organism evidence="3 4">
    <name type="scientific">Bodo saltans</name>
    <name type="common">Flagellated protozoan</name>
    <dbReference type="NCBI Taxonomy" id="75058"/>
    <lineage>
        <taxon>Eukaryota</taxon>
        <taxon>Discoba</taxon>
        <taxon>Euglenozoa</taxon>
        <taxon>Kinetoplastea</taxon>
        <taxon>Metakinetoplastina</taxon>
        <taxon>Eubodonida</taxon>
        <taxon>Bodonidae</taxon>
        <taxon>Bodo</taxon>
    </lineage>
</organism>
<name>A0A0S4JQ47_BODSA</name>
<proteinExistence type="predicted"/>
<keyword evidence="1" id="KW-0175">Coiled coil</keyword>
<gene>
    <name evidence="3" type="ORF">BSAL_36965</name>
</gene>
<feature type="compositionally biased region" description="Basic residues" evidence="2">
    <location>
        <begin position="564"/>
        <end position="574"/>
    </location>
</feature>
<sequence>MRNQSELFYARAANLERNVATAVGERDGLVADVAALKAALSTLSNHCVDLESSLALKTSEVSQARDELKVVMTAAADDRDAVTVEHAAIVADLESRIEATEGREQLKAVKIREVEEELRSIHVSLSIVTKNYDVSVFELRVVREELSSLETDCASLRSALSTMAAARVSLEESLETTEDELHAAQRDLDAALQKLAVIVDDEALRRRVAELEKLLNVNARELDSTQKVIDDLSARNRSLEKLVASELERKSVESERLTKILQQKDHTIVELEQQLSSSQQTTLSQSQTLTTTHANQIAELEQEVRVLKRAAHAAATSSGAASRRGSTVLHASSEASEEFVEMRSVVAENQRLATKLNDASSMQLQLEQLIETLQDRHASELHRLHKKLEDRDTELFEASIQASRDASPDHGNLSDEDEPPRHSHTTASKRLQAQLAKKQQQVVELRDQLDRVMKRVVTMEGTHAHQLAALFRTSTERQAALLRQLQAAQHNAAHSSSVTEADVRQQREVSRLIAHGTTAVAVDIATRTTVRQQVIEMQATYSGVSPKGDSPDTPPAAASEKQKQQRKKRGRSSS</sequence>
<evidence type="ECO:0000313" key="4">
    <source>
        <dbReference type="Proteomes" id="UP000051952"/>
    </source>
</evidence>
<feature type="region of interest" description="Disordered" evidence="2">
    <location>
        <begin position="540"/>
        <end position="574"/>
    </location>
</feature>